<dbReference type="PANTHER" id="PTHR28069:SF1">
    <property type="entry name" value="PROTEIN MSS51, MITOCHONDRIAL"/>
    <property type="match status" value="1"/>
</dbReference>
<evidence type="ECO:0000313" key="2">
    <source>
        <dbReference type="EMBL" id="CAH0374519.1"/>
    </source>
</evidence>
<protein>
    <recommendedName>
        <fullName evidence="1">Mitochondrial splicing suppressor 51-like C-terminal domain-containing protein</fullName>
    </recommendedName>
</protein>
<evidence type="ECO:0000259" key="1">
    <source>
        <dbReference type="Pfam" id="PF20179"/>
    </source>
</evidence>
<dbReference type="OrthoDB" id="432970at2759"/>
<sequence>MASNDEPSFAQLVMRAVAKQKVDPSFVATAAASIRKLGFKKKVLTVHAIGGQPHVEGNDDLWILLADALKVQTLDVLVVGPDVRDRPARAYRGRVRVTHDAGAYDVDNRRVWRAAPDVVIAFHPGFWGYDSWRPTLMGLLRTSIPIIVTSYTMEEARLDVRALGAATLEAGADDDAADAAAATLDFLWGPEENERAGARRVVASAPPGHDYRENNVSFAVRGRPDPRRSG</sequence>
<dbReference type="AlphaFoldDB" id="A0A8J2SWA3"/>
<dbReference type="InterPro" id="IPR046824">
    <property type="entry name" value="Mss51-like_C"/>
</dbReference>
<dbReference type="PANTHER" id="PTHR28069">
    <property type="entry name" value="GH20023P"/>
    <property type="match status" value="1"/>
</dbReference>
<feature type="domain" description="Mitochondrial splicing suppressor 51-like C-terminal" evidence="1">
    <location>
        <begin position="40"/>
        <end position="193"/>
    </location>
</feature>
<dbReference type="Proteomes" id="UP000789595">
    <property type="component" value="Unassembled WGS sequence"/>
</dbReference>
<dbReference type="Pfam" id="PF20179">
    <property type="entry name" value="MSS51_C"/>
    <property type="match status" value="1"/>
</dbReference>
<evidence type="ECO:0000313" key="3">
    <source>
        <dbReference type="Proteomes" id="UP000789595"/>
    </source>
</evidence>
<keyword evidence="3" id="KW-1185">Reference proteome</keyword>
<name>A0A8J2SWA3_9STRA</name>
<gene>
    <name evidence="2" type="ORF">PECAL_4P18060</name>
</gene>
<dbReference type="EMBL" id="CAKKNE010000004">
    <property type="protein sequence ID" value="CAH0374519.1"/>
    <property type="molecule type" value="Genomic_DNA"/>
</dbReference>
<reference evidence="2" key="1">
    <citation type="submission" date="2021-11" db="EMBL/GenBank/DDBJ databases">
        <authorList>
            <consortium name="Genoscope - CEA"/>
            <person name="William W."/>
        </authorList>
    </citation>
    <scope>NUCLEOTIDE SEQUENCE</scope>
</reference>
<comment type="caution">
    <text evidence="2">The sequence shown here is derived from an EMBL/GenBank/DDBJ whole genome shotgun (WGS) entry which is preliminary data.</text>
</comment>
<organism evidence="2 3">
    <name type="scientific">Pelagomonas calceolata</name>
    <dbReference type="NCBI Taxonomy" id="35677"/>
    <lineage>
        <taxon>Eukaryota</taxon>
        <taxon>Sar</taxon>
        <taxon>Stramenopiles</taxon>
        <taxon>Ochrophyta</taxon>
        <taxon>Pelagophyceae</taxon>
        <taxon>Pelagomonadales</taxon>
        <taxon>Pelagomonadaceae</taxon>
        <taxon>Pelagomonas</taxon>
    </lineage>
</organism>
<accession>A0A8J2SWA3</accession>
<proteinExistence type="predicted"/>